<dbReference type="InterPro" id="IPR015422">
    <property type="entry name" value="PyrdxlP-dep_Trfase_small"/>
</dbReference>
<dbReference type="GO" id="GO:0030170">
    <property type="term" value="F:pyridoxal phosphate binding"/>
    <property type="evidence" value="ECO:0007669"/>
    <property type="project" value="InterPro"/>
</dbReference>
<comment type="cofactor">
    <cofactor evidence="1">
        <name>pyridoxal 5'-phosphate</name>
        <dbReference type="ChEBI" id="CHEBI:597326"/>
    </cofactor>
</comment>
<keyword evidence="2" id="KW-0210">Decarboxylase</keyword>
<evidence type="ECO:0000313" key="6">
    <source>
        <dbReference type="Proteomes" id="UP000012960"/>
    </source>
</evidence>
<dbReference type="InterPro" id="IPR015424">
    <property type="entry name" value="PyrdxlP-dep_Trfase"/>
</dbReference>
<accession>A0A804L1E1</accession>
<organism evidence="5 6">
    <name type="scientific">Musa acuminata subsp. malaccensis</name>
    <name type="common">Wild banana</name>
    <name type="synonym">Musa malaccensis</name>
    <dbReference type="NCBI Taxonomy" id="214687"/>
    <lineage>
        <taxon>Eukaryota</taxon>
        <taxon>Viridiplantae</taxon>
        <taxon>Streptophyta</taxon>
        <taxon>Embryophyta</taxon>
        <taxon>Tracheophyta</taxon>
        <taxon>Spermatophyta</taxon>
        <taxon>Magnoliopsida</taxon>
        <taxon>Liliopsida</taxon>
        <taxon>Zingiberales</taxon>
        <taxon>Musaceae</taxon>
        <taxon>Musa</taxon>
    </lineage>
</organism>
<reference evidence="5" key="2">
    <citation type="submission" date="2021-05" db="UniProtKB">
        <authorList>
            <consortium name="EnsemblPlants"/>
        </authorList>
    </citation>
    <scope>IDENTIFICATION</scope>
    <source>
        <strain evidence="5">subsp. malaccensis</strain>
    </source>
</reference>
<dbReference type="PANTHER" id="PTHR11999:SF96">
    <property type="entry name" value="TYROSINE DECARBOXYLASE"/>
    <property type="match status" value="1"/>
</dbReference>
<dbReference type="EMBL" id="HG996476">
    <property type="protein sequence ID" value="CAG1854887.1"/>
    <property type="molecule type" value="Genomic_DNA"/>
</dbReference>
<proteinExistence type="predicted"/>
<evidence type="ECO:0000256" key="3">
    <source>
        <dbReference type="ARBA" id="ARBA00022898"/>
    </source>
</evidence>
<evidence type="ECO:0000256" key="1">
    <source>
        <dbReference type="ARBA" id="ARBA00001933"/>
    </source>
</evidence>
<dbReference type="SUPFAM" id="SSF53383">
    <property type="entry name" value="PLP-dependent transferases"/>
    <property type="match status" value="1"/>
</dbReference>
<dbReference type="InterPro" id="IPR010977">
    <property type="entry name" value="Aromatic_deC"/>
</dbReference>
<keyword evidence="3" id="KW-0663">Pyridoxal phosphate</keyword>
<dbReference type="EnsemblPlants" id="Ma10_t28760.1">
    <property type="protein sequence ID" value="Ma10_p28760.1"/>
    <property type="gene ID" value="Ma10_g28760"/>
</dbReference>
<evidence type="ECO:0000313" key="5">
    <source>
        <dbReference type="EnsemblPlants" id="Ma10_p28760.1"/>
    </source>
</evidence>
<keyword evidence="2" id="KW-0456">Lyase</keyword>
<gene>
    <name evidence="4" type="ORF">GSMUA_331130.1</name>
</gene>
<reference evidence="4" key="1">
    <citation type="submission" date="2021-03" db="EMBL/GenBank/DDBJ databases">
        <authorList>
            <consortium name="Genoscope - CEA"/>
            <person name="William W."/>
        </authorList>
    </citation>
    <scope>NUCLEOTIDE SEQUENCE</scope>
    <source>
        <strain evidence="4">Doubled-haploid Pahang</strain>
    </source>
</reference>
<dbReference type="InParanoid" id="A0A804L1E1"/>
<dbReference type="Gramene" id="Ma10_t28760.1">
    <property type="protein sequence ID" value="Ma10_p28760.1"/>
    <property type="gene ID" value="Ma10_g28760"/>
</dbReference>
<dbReference type="AlphaFoldDB" id="A0A804L1E1"/>
<sequence length="108" mass="12007">MAERFRSLKLVRRYGVANLRNLIGSHVNMAERFEGLVARDERFEVVVVPRNFAMVCLRLLPPLGGLSAGDSGLEIANAVNKKLLDASSFTRFLTETDEPILYSVQVGL</sequence>
<dbReference type="GO" id="GO:0016830">
    <property type="term" value="F:carbon-carbon lyase activity"/>
    <property type="evidence" value="ECO:0007669"/>
    <property type="project" value="InterPro"/>
</dbReference>
<dbReference type="InterPro" id="IPR002129">
    <property type="entry name" value="PyrdxlP-dep_de-COase"/>
</dbReference>
<dbReference type="GO" id="GO:0019752">
    <property type="term" value="P:carboxylic acid metabolic process"/>
    <property type="evidence" value="ECO:0007669"/>
    <property type="project" value="InterPro"/>
</dbReference>
<protein>
    <submittedName>
        <fullName evidence="4">(wild Malaysian banana) hypothetical protein</fullName>
    </submittedName>
</protein>
<name>A0A804L1E1_MUSAM</name>
<dbReference type="Gene3D" id="3.90.1150.10">
    <property type="entry name" value="Aspartate Aminotransferase, domain 1"/>
    <property type="match status" value="1"/>
</dbReference>
<dbReference type="PANTHER" id="PTHR11999">
    <property type="entry name" value="GROUP II PYRIDOXAL-5-PHOSPHATE DECARBOXYLASE"/>
    <property type="match status" value="1"/>
</dbReference>
<dbReference type="OMA" id="RDPIRAH"/>
<keyword evidence="6" id="KW-1185">Reference proteome</keyword>
<evidence type="ECO:0000256" key="2">
    <source>
        <dbReference type="ARBA" id="ARBA00022793"/>
    </source>
</evidence>
<dbReference type="Pfam" id="PF00282">
    <property type="entry name" value="Pyridoxal_deC"/>
    <property type="match status" value="1"/>
</dbReference>
<evidence type="ECO:0000313" key="4">
    <source>
        <dbReference type="EMBL" id="CAG1854887.1"/>
    </source>
</evidence>
<dbReference type="Proteomes" id="UP000012960">
    <property type="component" value="Unplaced"/>
</dbReference>